<keyword evidence="4 5" id="KW-0472">Membrane</keyword>
<evidence type="ECO:0000259" key="6">
    <source>
        <dbReference type="Pfam" id="PF13515"/>
    </source>
</evidence>
<dbReference type="PATRIC" id="fig|1423747.3.peg.1637"/>
<sequence>MKKGWQLVSRKFGLLVFILVFIGGFKGIFGPTSLYVGVFVLTGLLMFKEMPLGVSLKRQWLLVPAFYGLVTVVPYWLTLVFPEFVKLFLVASTVLIILLVLVRTLQYQSYIPFLMLFALNQQDRTPIGPRLVAALVGGLVVVLVAVLYRKERAKNWPDSLEKAAFKPSLQQNQSLIIKLTAGILCAYLVGQWLGAVKVGWIMLTVISLTQPDLALTRQKSGQRLTATVIGLLVFTLLFLVLVPKTYFATLLIGISYAYMFVKTYFVKMIFNTVNALNAAVFSLSLTPNVMLVERLLFVLFGVVVVYLIGFAYRYFERNLTHQTA</sequence>
<comment type="subcellular location">
    <subcellularLocation>
        <location evidence="1">Membrane</location>
        <topology evidence="1">Multi-pass membrane protein</topology>
    </subcellularLocation>
</comment>
<evidence type="ECO:0000256" key="4">
    <source>
        <dbReference type="ARBA" id="ARBA00023136"/>
    </source>
</evidence>
<dbReference type="Pfam" id="PF13515">
    <property type="entry name" value="FUSC_2"/>
    <property type="match status" value="1"/>
</dbReference>
<feature type="transmembrane region" description="Helical" evidence="5">
    <location>
        <begin position="60"/>
        <end position="80"/>
    </location>
</feature>
<evidence type="ECO:0000313" key="7">
    <source>
        <dbReference type="EMBL" id="KRL59522.1"/>
    </source>
</evidence>
<evidence type="ECO:0000256" key="2">
    <source>
        <dbReference type="ARBA" id="ARBA00022692"/>
    </source>
</evidence>
<dbReference type="Proteomes" id="UP000051264">
    <property type="component" value="Unassembled WGS sequence"/>
</dbReference>
<feature type="transmembrane region" description="Helical" evidence="5">
    <location>
        <begin position="87"/>
        <end position="107"/>
    </location>
</feature>
<protein>
    <recommendedName>
        <fullName evidence="6">Integral membrane bound transporter domain-containing protein</fullName>
    </recommendedName>
</protein>
<name>A0A0R1RYU2_9LACO</name>
<feature type="transmembrane region" description="Helical" evidence="5">
    <location>
        <begin position="127"/>
        <end position="148"/>
    </location>
</feature>
<organism evidence="7 8">
    <name type="scientific">Latilactobacillus fuchuensis DSM 14340 = JCM 11249</name>
    <dbReference type="NCBI Taxonomy" id="1423747"/>
    <lineage>
        <taxon>Bacteria</taxon>
        <taxon>Bacillati</taxon>
        <taxon>Bacillota</taxon>
        <taxon>Bacilli</taxon>
        <taxon>Lactobacillales</taxon>
        <taxon>Lactobacillaceae</taxon>
        <taxon>Latilactobacillus</taxon>
    </lineage>
</organism>
<evidence type="ECO:0000256" key="3">
    <source>
        <dbReference type="ARBA" id="ARBA00022989"/>
    </source>
</evidence>
<keyword evidence="2 5" id="KW-0812">Transmembrane</keyword>
<reference evidence="7 8" key="1">
    <citation type="journal article" date="2015" name="Genome Announc.">
        <title>Expanding the biotechnology potential of lactobacilli through comparative genomics of 213 strains and associated genera.</title>
        <authorList>
            <person name="Sun Z."/>
            <person name="Harris H.M."/>
            <person name="McCann A."/>
            <person name="Guo C."/>
            <person name="Argimon S."/>
            <person name="Zhang W."/>
            <person name="Yang X."/>
            <person name="Jeffery I.B."/>
            <person name="Cooney J.C."/>
            <person name="Kagawa T.F."/>
            <person name="Liu W."/>
            <person name="Song Y."/>
            <person name="Salvetti E."/>
            <person name="Wrobel A."/>
            <person name="Rasinkangas P."/>
            <person name="Parkhill J."/>
            <person name="Rea M.C."/>
            <person name="O'Sullivan O."/>
            <person name="Ritari J."/>
            <person name="Douillard F.P."/>
            <person name="Paul Ross R."/>
            <person name="Yang R."/>
            <person name="Briner A.E."/>
            <person name="Felis G.E."/>
            <person name="de Vos W.M."/>
            <person name="Barrangou R."/>
            <person name="Klaenhammer T.R."/>
            <person name="Caufield P.W."/>
            <person name="Cui Y."/>
            <person name="Zhang H."/>
            <person name="O'Toole P.W."/>
        </authorList>
    </citation>
    <scope>NUCLEOTIDE SEQUENCE [LARGE SCALE GENOMIC DNA]</scope>
    <source>
        <strain evidence="7 8">DSM 14340</strain>
    </source>
</reference>
<comment type="caution">
    <text evidence="7">The sequence shown here is derived from an EMBL/GenBank/DDBJ whole genome shotgun (WGS) entry which is preliminary data.</text>
</comment>
<dbReference type="RefSeq" id="WP_025083544.1">
    <property type="nucleotide sequence ID" value="NZ_AZEX01000045.1"/>
</dbReference>
<feature type="domain" description="Integral membrane bound transporter" evidence="6">
    <location>
        <begin position="186"/>
        <end position="307"/>
    </location>
</feature>
<evidence type="ECO:0000256" key="5">
    <source>
        <dbReference type="SAM" id="Phobius"/>
    </source>
</evidence>
<dbReference type="STRING" id="1423747.FC69_GL001609"/>
<accession>A0A0R1RYU2</accession>
<evidence type="ECO:0000313" key="8">
    <source>
        <dbReference type="Proteomes" id="UP000051264"/>
    </source>
</evidence>
<gene>
    <name evidence="7" type="ORF">FC69_GL001609</name>
</gene>
<feature type="transmembrane region" description="Helical" evidence="5">
    <location>
        <begin position="228"/>
        <end position="258"/>
    </location>
</feature>
<dbReference type="InterPro" id="IPR049453">
    <property type="entry name" value="Memb_transporter_dom"/>
</dbReference>
<evidence type="ECO:0000256" key="1">
    <source>
        <dbReference type="ARBA" id="ARBA00004141"/>
    </source>
</evidence>
<feature type="transmembrane region" description="Helical" evidence="5">
    <location>
        <begin position="295"/>
        <end position="315"/>
    </location>
</feature>
<keyword evidence="3 5" id="KW-1133">Transmembrane helix</keyword>
<dbReference type="EMBL" id="AZEX01000045">
    <property type="protein sequence ID" value="KRL59522.1"/>
    <property type="molecule type" value="Genomic_DNA"/>
</dbReference>
<dbReference type="AlphaFoldDB" id="A0A0R1RYU2"/>
<dbReference type="GO" id="GO:0016020">
    <property type="term" value="C:membrane"/>
    <property type="evidence" value="ECO:0007669"/>
    <property type="project" value="UniProtKB-SubCell"/>
</dbReference>
<proteinExistence type="predicted"/>
<dbReference type="OrthoDB" id="1654636at2"/>
<feature type="transmembrane region" description="Helical" evidence="5">
    <location>
        <begin position="12"/>
        <end position="40"/>
    </location>
</feature>